<dbReference type="SMART" id="SM00248">
    <property type="entry name" value="ANK"/>
    <property type="match status" value="10"/>
</dbReference>
<feature type="repeat" description="ANK" evidence="3">
    <location>
        <begin position="1628"/>
        <end position="1660"/>
    </location>
</feature>
<keyword evidence="4" id="KW-0175">Coiled coil</keyword>
<dbReference type="PROSITE" id="PS50088">
    <property type="entry name" value="ANK_REPEAT"/>
    <property type="match status" value="2"/>
</dbReference>
<dbReference type="VEuPathDB" id="VectorBase:ACON2_035976"/>
<sequence length="1930" mass="218974">MVCVSQKSAIVMESADLVECVFEAVSTGDADLLAGCIGQLTIGTVLEFERLYGESPLHLCVKLGGMSHLPMVRGLLASGLFDSAAVDGDGRTMLECAQAGEDRELLEALIKITTEGLDDATACYRVLRHDSLEIFKAYLAVRQLTEEEEFQHISCALVQLNAKNVKLSEDLHIYTLWKLSDYGFRHLAGNWPGTKDPNEWKQHIELVRECWEDIAKHHDTGLYADVDDPFLHRLQTLHNHLYLLKHKQFLAYLPLQEAIFCVAIFLSIYRNPGQFREYRLMVNKCLVIEFARMVSRQLTLVKMYLERTEQDLLEIVQSVEGKDATAKSALIEELLGKIGESHLPNKEHVVRQLRERADTIGSSNKDALIKDLMDKLKRIDKPWTEAKLNQLKALEKATKEHLIEQIRRRLRHVSHPQNVANRLMGDWKKGKATGPIVADLIAGESFDLSHLMRPDRTTRRKLIKCYVATKQHYSLHKIVYYCEQMAGTARRRVTAPTTFADIACMKRTVQVLGEAIKNTTNSANLPGKAQGAVDSMLTALFPDMNKQLREVFSHSISLKKLLVGDGNDRRLCETFRSHLGMVRTAFQLLYAVAVADIRHSFYGAMRRCSSMEQVRSLAVYVGDMEELERRQSACYKQVRGYFDEANDTFAELAREAIGQTPQFRLLQDQLAVKRSIVNVLGKHIEENDGFGYAELRRACFVGDSLDAIRRMFDWKLTMTWANKFYREVRTSWHSNHVESVTIEWMEKRLLQYNPSVIAGILKNGSISMDCAEEFDYVEHTRKLLEQLGLEVDTIGEEALQQLNKRLKPYYNNMFFVDNKWKVLEAFCKERKLVWSKELTRTLVRKDQEELQQLYDERREELRQLLKANELHTLDGLTRRLFELPTAMLVAIEYMQLELCEMLYAVGYFGDSFHYVKHRVPMIQGKNYRNFLAHDALSYNLLTDSSMEKIVVNAFVFANRKVRLFGGGAGAGKAANFSFPTEDKINEWVAVQKRLLEAFRAGDIERMHAIRIAGGEIRKARFCCSRNPAFLAADYFELSELLNPCRVAQRMVQYLGQFFPTIQDRCNDADHQLAMALKLRDFQSAYDRTIATGDRVIREELFGWPELMERVRQTDLFVHLVAVVNRGPILQKLIEHGNERGVRELLPYFEHFNATESRGPLGDAMLYCGRAITDLLLPRTTVPHPAVILLAIMLHWNDIFAGMMGRAEIDPSTYTFLLKTAAQASNYTAGVYLLETPSFSRFIPAAFEQGCLAAVRQGEVALLKHLLARCPTKASTSLAKILHEAARRKRWNCVKVLLEENAPIDTLFPDGVREERCAFLLLVKHGQYNLLRNIGTIQRDMFGTVALDPFTVAIRNGTATDKMIRALQRLGFDWLDNSSTLHEAIRSKNMPILETILKKVDVACTLQQPAVQHDHFRLALAVLYRWKMIAFVEESKTYETSLFRAVQNRDKAMVETLLAWGRRVRALPDEFAGVLGGIVFERDSVYIRSGKRCEEQPLWNAGDSCEEMIVCMESCAVLEGMTWQEATVKTPSVTITFHVLMGEDEVLKVEDTSFALTNPDSLLDCLKDFQTFANNKLNEYGIIYASFSTPKATKHFWQIEQTNCAYDILPASIDHPIDLTETVNYRDRGGETPLHHCFPRDTLELVTLLVENGANPLLADNSGMAAIHVSLLNSQDYAVGRYLYDQCVARELRNEQGQSVLQLDDGNGANRLIHTAVMVGRRDIIARLLRHGADVSVVNSYGVTPAQLAAGTCLYRADRVVGMLLEHDATAIDAIDGKGLTLVQYAARTSSVQLLRVVLRYKPNLRHTANDGLTALGTAIILRNVEIAKCLLKYAIENDIRGLTRIGEEDLVVLSLICDDRELSQGLLEYELQHTLAEVDERDLPRLRSVLDCTLPGMEDVSVAQVIQMKGYGESQCFLEELLVIVTSFAD</sequence>
<dbReference type="SUPFAM" id="SSF140860">
    <property type="entry name" value="Pseudo ankyrin repeat-like"/>
    <property type="match status" value="1"/>
</dbReference>
<dbReference type="InterPro" id="IPR036770">
    <property type="entry name" value="Ankyrin_rpt-contain_sf"/>
</dbReference>
<keyword evidence="1" id="KW-0677">Repeat</keyword>
<dbReference type="PANTHER" id="PTHR24198">
    <property type="entry name" value="ANKYRIN REPEAT AND PROTEIN KINASE DOMAIN-CONTAINING PROTEIN"/>
    <property type="match status" value="1"/>
</dbReference>
<dbReference type="Pfam" id="PF00023">
    <property type="entry name" value="Ank"/>
    <property type="match status" value="1"/>
</dbReference>
<evidence type="ECO:0000256" key="3">
    <source>
        <dbReference type="PROSITE-ProRule" id="PRU00023"/>
    </source>
</evidence>
<protein>
    <recommendedName>
        <fullName evidence="6">Ankyrin repeat protein</fullName>
    </recommendedName>
</protein>
<feature type="coiled-coil region" evidence="4">
    <location>
        <begin position="843"/>
        <end position="870"/>
    </location>
</feature>
<evidence type="ECO:0000256" key="1">
    <source>
        <dbReference type="ARBA" id="ARBA00022737"/>
    </source>
</evidence>
<dbReference type="EnsemblMetazoa" id="ACOM022822-RA">
    <property type="protein sequence ID" value="ACOM022822-PA.1"/>
    <property type="gene ID" value="ACOM022822"/>
</dbReference>
<dbReference type="Gene3D" id="1.25.40.20">
    <property type="entry name" value="Ankyrin repeat-containing domain"/>
    <property type="match status" value="4"/>
</dbReference>
<keyword evidence="2 3" id="KW-0040">ANK repeat</keyword>
<dbReference type="Proteomes" id="UP000075882">
    <property type="component" value="Unassembled WGS sequence"/>
</dbReference>
<evidence type="ECO:0000256" key="4">
    <source>
        <dbReference type="SAM" id="Coils"/>
    </source>
</evidence>
<dbReference type="SUPFAM" id="SSF48403">
    <property type="entry name" value="Ankyrin repeat"/>
    <property type="match status" value="2"/>
</dbReference>
<name>A0A8W7NZR0_ANOCL</name>
<accession>A0A8W7NZR0</accession>
<evidence type="ECO:0000256" key="2">
    <source>
        <dbReference type="ARBA" id="ARBA00023043"/>
    </source>
</evidence>
<evidence type="ECO:0008006" key="6">
    <source>
        <dbReference type="Google" id="ProtNLM"/>
    </source>
</evidence>
<dbReference type="PANTHER" id="PTHR24198:SF165">
    <property type="entry name" value="ANKYRIN REPEAT-CONTAINING PROTEIN-RELATED"/>
    <property type="match status" value="1"/>
</dbReference>
<feature type="repeat" description="ANK" evidence="3">
    <location>
        <begin position="1707"/>
        <end position="1739"/>
    </location>
</feature>
<dbReference type="PROSITE" id="PS50297">
    <property type="entry name" value="ANK_REP_REGION"/>
    <property type="match status" value="2"/>
</dbReference>
<reference evidence="5" key="1">
    <citation type="submission" date="2022-08" db="UniProtKB">
        <authorList>
            <consortium name="EnsemblMetazoa"/>
        </authorList>
    </citation>
    <scope>IDENTIFICATION</scope>
</reference>
<proteinExistence type="predicted"/>
<evidence type="ECO:0000313" key="5">
    <source>
        <dbReference type="EnsemblMetazoa" id="ACOM022822-PA.1"/>
    </source>
</evidence>
<organism evidence="5">
    <name type="scientific">Anopheles coluzzii</name>
    <name type="common">African malaria mosquito</name>
    <dbReference type="NCBI Taxonomy" id="1518534"/>
    <lineage>
        <taxon>Eukaryota</taxon>
        <taxon>Metazoa</taxon>
        <taxon>Ecdysozoa</taxon>
        <taxon>Arthropoda</taxon>
        <taxon>Hexapoda</taxon>
        <taxon>Insecta</taxon>
        <taxon>Pterygota</taxon>
        <taxon>Neoptera</taxon>
        <taxon>Endopterygota</taxon>
        <taxon>Diptera</taxon>
        <taxon>Nematocera</taxon>
        <taxon>Culicoidea</taxon>
        <taxon>Culicidae</taxon>
        <taxon>Anophelinae</taxon>
        <taxon>Anopheles</taxon>
    </lineage>
</organism>
<dbReference type="InterPro" id="IPR002110">
    <property type="entry name" value="Ankyrin_rpt"/>
</dbReference>